<sequence length="60" mass="6493">MAVLGQWPVEIESVIEQEPALLVGAVFVAVALGGEQTAFECDAVPAWWALLPEVDTKRLK</sequence>
<name>A0A6J7D7E5_9ZZZZ</name>
<gene>
    <name evidence="1" type="ORF">UFOPK3402_00463</name>
</gene>
<reference evidence="1" key="1">
    <citation type="submission" date="2020-05" db="EMBL/GenBank/DDBJ databases">
        <authorList>
            <person name="Chiriac C."/>
            <person name="Salcher M."/>
            <person name="Ghai R."/>
            <person name="Kavagutti S V."/>
        </authorList>
    </citation>
    <scope>NUCLEOTIDE SEQUENCE</scope>
</reference>
<accession>A0A6J7D7E5</accession>
<dbReference type="EMBL" id="CAFBLS010000039">
    <property type="protein sequence ID" value="CAB4866131.1"/>
    <property type="molecule type" value="Genomic_DNA"/>
</dbReference>
<proteinExistence type="predicted"/>
<evidence type="ECO:0000313" key="1">
    <source>
        <dbReference type="EMBL" id="CAB4866131.1"/>
    </source>
</evidence>
<protein>
    <submittedName>
        <fullName evidence="1">Unannotated protein</fullName>
    </submittedName>
</protein>
<dbReference type="AlphaFoldDB" id="A0A6J7D7E5"/>
<organism evidence="1">
    <name type="scientific">freshwater metagenome</name>
    <dbReference type="NCBI Taxonomy" id="449393"/>
    <lineage>
        <taxon>unclassified sequences</taxon>
        <taxon>metagenomes</taxon>
        <taxon>ecological metagenomes</taxon>
    </lineage>
</organism>